<evidence type="ECO:0000256" key="2">
    <source>
        <dbReference type="ARBA" id="ARBA00022583"/>
    </source>
</evidence>
<dbReference type="GO" id="GO:0016020">
    <property type="term" value="C:membrane"/>
    <property type="evidence" value="ECO:0007669"/>
    <property type="project" value="UniProtKB-SubCell"/>
</dbReference>
<dbReference type="CDD" id="cd00037">
    <property type="entry name" value="CLECT"/>
    <property type="match status" value="7"/>
</dbReference>
<dbReference type="InterPro" id="IPR000562">
    <property type="entry name" value="FN_type2_dom"/>
</dbReference>
<feature type="domain" description="C-type lectin" evidence="13">
    <location>
        <begin position="733"/>
        <end position="849"/>
    </location>
</feature>
<proteinExistence type="predicted"/>
<feature type="disulfide bond" evidence="11">
    <location>
        <begin position="174"/>
        <end position="201"/>
    </location>
</feature>
<feature type="domain" description="C-type lectin" evidence="13">
    <location>
        <begin position="1008"/>
        <end position="1119"/>
    </location>
</feature>
<dbReference type="InterPro" id="IPR018378">
    <property type="entry name" value="C-type_lectin_CS"/>
</dbReference>
<dbReference type="FunFam" id="3.10.100.10:FF:000016">
    <property type="entry name" value="macrophage mannose receptor 1"/>
    <property type="match status" value="1"/>
</dbReference>
<evidence type="ECO:0000256" key="4">
    <source>
        <dbReference type="ARBA" id="ARBA00022729"/>
    </source>
</evidence>
<dbReference type="PRINTS" id="PR01504">
    <property type="entry name" value="PNCREATITSAP"/>
</dbReference>
<dbReference type="FunFam" id="2.80.10.50:FF:000032">
    <property type="entry name" value="macrophage mannose receptor 1"/>
    <property type="match status" value="1"/>
</dbReference>
<keyword evidence="10" id="KW-0325">Glycoprotein</keyword>
<keyword evidence="2" id="KW-0254">Endocytosis</keyword>
<evidence type="ECO:0000256" key="8">
    <source>
        <dbReference type="ARBA" id="ARBA00023157"/>
    </source>
</evidence>
<dbReference type="SUPFAM" id="SSF56436">
    <property type="entry name" value="C-type lectin-like"/>
    <property type="match status" value="8"/>
</dbReference>
<dbReference type="SMART" id="SM00034">
    <property type="entry name" value="CLECT"/>
    <property type="match status" value="7"/>
</dbReference>
<reference evidence="15" key="1">
    <citation type="submission" date="2025-08" db="UniProtKB">
        <authorList>
            <consortium name="Ensembl"/>
        </authorList>
    </citation>
    <scope>IDENTIFICATION</scope>
</reference>
<dbReference type="Pfam" id="PF24562">
    <property type="entry name" value="CysR_MRC2_N"/>
    <property type="match status" value="1"/>
</dbReference>
<keyword evidence="5" id="KW-0677">Repeat</keyword>
<dbReference type="CDD" id="cd00062">
    <property type="entry name" value="FN2"/>
    <property type="match status" value="1"/>
</dbReference>
<evidence type="ECO:0000256" key="10">
    <source>
        <dbReference type="ARBA" id="ARBA00023180"/>
    </source>
</evidence>
<feature type="domain" description="Fibronectin type-II" evidence="14">
    <location>
        <begin position="155"/>
        <end position="203"/>
    </location>
</feature>
<sequence length="1325" mass="149756">CILCALILCIVFMNNEIFLIYNEDTKLCLIAQSSHAVTTAACKKNTELQKFRWVSDHQVMSVAFAQCLGVPYKQNQAKISLYPCNKKSEFQKWECRNATLAIQGEDLFLSVGKRKEDSIMLKTGSAMIDKWKIYGTMNDLCSEGHEDLFTVLGNANGAPCAFPFQLSGKWYAGCTAAGRSDGLLWCATTPDFDEDHLYGFCPTGDNDRFWSMDPLTGTYYQINYQSALTWHQARKSCQQQNAELLSVTEIHEQIYLRGELISKTQSSLWIGLNSLNLNSGWQWSGGIPFRYFNWAPGSPEPEPGKLCAVINPRRDAKWENQPCELKVGYICKKENSTLDPFILPSEPVKCPEGWLPYGNHCFMVHRDPRVWREALISCNESNGNLASIHNPEEHGFILSQLGYKAVDELWIGLNDLNTQMYFEWSDGTPVTYTKWLPGEPTYAISGQEDCVIMAGEDGYWADSACDRKLGYICRRDPLQGVSGTAKADPACRKGWERHGFYCYLVGHTSVTFSEAKKTCERSSAYLASIGDRYEQAYLISLIGLSSEKYFWIGLTDREEQGMFKWVTGEGVLYTNWNAAMPGNEAGCVALRTGNAAGLWDVQNCEVKAKFLCKKLAEKITLPLAPGTISDSKCPLGWDTNNSTNSCFRVFVREENQRKTWFEARDFCREIGGDLAAIRINKISNNGYYAAVYFLLLNGWCNVTTPVLCKNCEDTDIPLCVAAYEVTEDGWIIKGDKQYFFSTKETSMETARTFCKNNHGDLATIGNNNERKFLWKCILKNGKLKSYLIGLIQNADQQFSWMDGSPVHYAAWAPGEPNFADAQENCVVLNKEDGLWNDVSCGFSNGYICERHRSFINATLPSAVPLPPGGCPEDWLLFKNQCYKFFGSSYEYWHTARRNCMSLGGNLASIHNEQVQAFLTYHLKDVSNDPWIGLNDILSELNFVWTDGSAVSYTNWAPDSPKLFDCVSLKRGHADDTGKWNNQECFKSTGYICQKNSGEFSLEFTFDHSGGISYSVTHYKMNWEEAQKNCNNNASELASILDPYSQALLFLLAQEYGEPLWIGLNSNATNGKYQWIDRWRLVYSKWSSGEPKQTLACVYLDTDGSWKTASCKDKLFSVCKKSDVMAPTEPLQLPGKCPESRGHKSWIPFHGHCYYFEASRKRSWSQAHQECTRLAANLVSVEDYTEANFLSDTIKILHGKSPNFWIGLKKNDRGQWVWTDKSAMDFVNWQMGEPSNKRHKDCGEVCALSGYWNTNVCSFKKGYICKKTKSKCSHNERANHPTRGLHMLSFISLGQQLSPASGFKGNCQKHLDLGSLKCLFFLKHSQ</sequence>
<evidence type="ECO:0000313" key="15">
    <source>
        <dbReference type="Ensembl" id="ENSSOCP00000002670.1"/>
    </source>
</evidence>
<dbReference type="InterPro" id="IPR036943">
    <property type="entry name" value="FN_type2_sf"/>
</dbReference>
<evidence type="ECO:0000313" key="16">
    <source>
        <dbReference type="Proteomes" id="UP000694551"/>
    </source>
</evidence>
<evidence type="ECO:0000256" key="1">
    <source>
        <dbReference type="ARBA" id="ARBA00004167"/>
    </source>
</evidence>
<dbReference type="Gene3D" id="2.10.10.10">
    <property type="entry name" value="Fibronectin, type II, collagen-binding"/>
    <property type="match status" value="1"/>
</dbReference>
<feature type="signal peptide" evidence="12">
    <location>
        <begin position="1"/>
        <end position="17"/>
    </location>
</feature>
<evidence type="ECO:0000259" key="13">
    <source>
        <dbReference type="PROSITE" id="PS50041"/>
    </source>
</evidence>
<evidence type="ECO:0000256" key="11">
    <source>
        <dbReference type="PROSITE-ProRule" id="PRU00479"/>
    </source>
</evidence>
<dbReference type="SUPFAM" id="SSF50370">
    <property type="entry name" value="Ricin B-like lectins"/>
    <property type="match status" value="1"/>
</dbReference>
<dbReference type="Proteomes" id="UP000694551">
    <property type="component" value="Unplaced"/>
</dbReference>
<dbReference type="InterPro" id="IPR000772">
    <property type="entry name" value="Ricin_B_lectin"/>
</dbReference>
<dbReference type="FunFam" id="3.10.100.10:FF:000023">
    <property type="entry name" value="Macrophage mannose receptor 1"/>
    <property type="match status" value="1"/>
</dbReference>
<keyword evidence="16" id="KW-1185">Reference proteome</keyword>
<evidence type="ECO:0000256" key="5">
    <source>
        <dbReference type="ARBA" id="ARBA00022737"/>
    </source>
</evidence>
<feature type="domain" description="C-type lectin" evidence="13">
    <location>
        <begin position="1148"/>
        <end position="1265"/>
    </location>
</feature>
<feature type="domain" description="C-type lectin" evidence="13">
    <location>
        <begin position="357"/>
        <end position="474"/>
    </location>
</feature>
<dbReference type="FunFam" id="2.10.10.10:FF:000001">
    <property type="entry name" value="Fibronectin 1a isoform 1"/>
    <property type="match status" value="1"/>
</dbReference>
<keyword evidence="8 11" id="KW-1015">Disulfide bond</keyword>
<dbReference type="PROSITE" id="PS50041">
    <property type="entry name" value="C_TYPE_LECTIN_2"/>
    <property type="match status" value="7"/>
</dbReference>
<evidence type="ECO:0000259" key="14">
    <source>
        <dbReference type="PROSITE" id="PS51092"/>
    </source>
</evidence>
<dbReference type="SMART" id="SM00458">
    <property type="entry name" value="RICIN"/>
    <property type="match status" value="1"/>
</dbReference>
<name>A0A8D0ELZ9_STROC</name>
<dbReference type="InterPro" id="IPR016187">
    <property type="entry name" value="CTDL_fold"/>
</dbReference>
<keyword evidence="3" id="KW-0812">Transmembrane</keyword>
<dbReference type="GO" id="GO:0006897">
    <property type="term" value="P:endocytosis"/>
    <property type="evidence" value="ECO:0007669"/>
    <property type="project" value="UniProtKB-KW"/>
</dbReference>
<keyword evidence="9" id="KW-0675">Receptor</keyword>
<keyword evidence="7" id="KW-0472">Membrane</keyword>
<dbReference type="FunFam" id="3.10.100.10:FF:000025">
    <property type="entry name" value="Mannose receptor C-type 1"/>
    <property type="match status" value="1"/>
</dbReference>
<accession>A0A8D0ELZ9</accession>
<feature type="domain" description="C-type lectin" evidence="13">
    <location>
        <begin position="215"/>
        <end position="332"/>
    </location>
</feature>
<feature type="domain" description="C-type lectin" evidence="13">
    <location>
        <begin position="498"/>
        <end position="613"/>
    </location>
</feature>
<dbReference type="PROSITE" id="PS51092">
    <property type="entry name" value="FN2_2"/>
    <property type="match status" value="1"/>
</dbReference>
<evidence type="ECO:0000256" key="9">
    <source>
        <dbReference type="ARBA" id="ARBA00023170"/>
    </source>
</evidence>
<dbReference type="SMART" id="SM00059">
    <property type="entry name" value="FN2"/>
    <property type="match status" value="1"/>
</dbReference>
<evidence type="ECO:0008006" key="17">
    <source>
        <dbReference type="Google" id="ProtNLM"/>
    </source>
</evidence>
<dbReference type="InterPro" id="IPR050111">
    <property type="entry name" value="C-type_lectin/snaclec_domain"/>
</dbReference>
<dbReference type="Gene3D" id="2.80.10.50">
    <property type="match status" value="1"/>
</dbReference>
<dbReference type="InterPro" id="IPR035992">
    <property type="entry name" value="Ricin_B-like_lectins"/>
</dbReference>
<dbReference type="GO" id="GO:0031012">
    <property type="term" value="C:extracellular matrix"/>
    <property type="evidence" value="ECO:0007669"/>
    <property type="project" value="UniProtKB-ARBA"/>
</dbReference>
<dbReference type="PRINTS" id="PR00013">
    <property type="entry name" value="FNTYPEII"/>
</dbReference>
<feature type="disulfide bond" evidence="11">
    <location>
        <begin position="160"/>
        <end position="186"/>
    </location>
</feature>
<evidence type="ECO:0000256" key="3">
    <source>
        <dbReference type="ARBA" id="ARBA00022692"/>
    </source>
</evidence>
<dbReference type="FunFam" id="3.10.100.10:FF:000031">
    <property type="entry name" value="macrophage mannose receptor 1"/>
    <property type="match status" value="1"/>
</dbReference>
<protein>
    <recommendedName>
        <fullName evidence="17">Mannose receptor C-type 1</fullName>
    </recommendedName>
</protein>
<dbReference type="FunFam" id="3.10.100.10:FF:000027">
    <property type="entry name" value="Mannose receptor, C type 1"/>
    <property type="match status" value="1"/>
</dbReference>
<dbReference type="CDD" id="cd23407">
    <property type="entry name" value="beta-trefoil_Ricin_MRC1"/>
    <property type="match status" value="1"/>
</dbReference>
<dbReference type="PROSITE" id="PS00615">
    <property type="entry name" value="C_TYPE_LECTIN_1"/>
    <property type="match status" value="4"/>
</dbReference>
<evidence type="ECO:0000256" key="6">
    <source>
        <dbReference type="ARBA" id="ARBA00022989"/>
    </source>
</evidence>
<dbReference type="InterPro" id="IPR016186">
    <property type="entry name" value="C-type_lectin-like/link_sf"/>
</dbReference>
<dbReference type="Gene3D" id="3.10.100.10">
    <property type="entry name" value="Mannose-Binding Protein A, subunit A"/>
    <property type="match status" value="8"/>
</dbReference>
<dbReference type="PROSITE" id="PS50231">
    <property type="entry name" value="RICIN_B_LECTIN"/>
    <property type="match status" value="1"/>
</dbReference>
<evidence type="ECO:0000256" key="7">
    <source>
        <dbReference type="ARBA" id="ARBA00023136"/>
    </source>
</evidence>
<dbReference type="Pfam" id="PF00059">
    <property type="entry name" value="Lectin_C"/>
    <property type="match status" value="7"/>
</dbReference>
<comment type="subcellular location">
    <subcellularLocation>
        <location evidence="1">Membrane</location>
        <topology evidence="1">Single-pass membrane protein</topology>
    </subcellularLocation>
</comment>
<organism evidence="15 16">
    <name type="scientific">Strix occidentalis caurina</name>
    <name type="common">northern spotted owl</name>
    <dbReference type="NCBI Taxonomy" id="311401"/>
    <lineage>
        <taxon>Eukaryota</taxon>
        <taxon>Metazoa</taxon>
        <taxon>Chordata</taxon>
        <taxon>Craniata</taxon>
        <taxon>Vertebrata</taxon>
        <taxon>Euteleostomi</taxon>
        <taxon>Archelosauria</taxon>
        <taxon>Archosauria</taxon>
        <taxon>Dinosauria</taxon>
        <taxon>Saurischia</taxon>
        <taxon>Theropoda</taxon>
        <taxon>Coelurosauria</taxon>
        <taxon>Aves</taxon>
        <taxon>Neognathae</taxon>
        <taxon>Neoaves</taxon>
        <taxon>Telluraves</taxon>
        <taxon>Strigiformes</taxon>
        <taxon>Strigidae</taxon>
        <taxon>Strix</taxon>
    </lineage>
</organism>
<reference evidence="15" key="2">
    <citation type="submission" date="2025-09" db="UniProtKB">
        <authorList>
            <consortium name="Ensembl"/>
        </authorList>
    </citation>
    <scope>IDENTIFICATION</scope>
</reference>
<feature type="domain" description="C-type lectin" evidence="13">
    <location>
        <begin position="877"/>
        <end position="993"/>
    </location>
</feature>
<keyword evidence="4 12" id="KW-0732">Signal</keyword>
<dbReference type="Ensembl" id="ENSSOCT00000002730.1">
    <property type="protein sequence ID" value="ENSSOCP00000002670.1"/>
    <property type="gene ID" value="ENSSOCG00000001757.1"/>
</dbReference>
<dbReference type="InterPro" id="IPR001304">
    <property type="entry name" value="C-type_lectin-like"/>
</dbReference>
<keyword evidence="6" id="KW-1133">Transmembrane helix</keyword>
<dbReference type="Pfam" id="PF00040">
    <property type="entry name" value="fn2"/>
    <property type="match status" value="1"/>
</dbReference>
<dbReference type="PANTHER" id="PTHR22803">
    <property type="entry name" value="MANNOSE, PHOSPHOLIPASE, LECTIN RECEPTOR RELATED"/>
    <property type="match status" value="1"/>
</dbReference>
<evidence type="ECO:0000256" key="12">
    <source>
        <dbReference type="SAM" id="SignalP"/>
    </source>
</evidence>
<feature type="chain" id="PRO_5034043285" description="Mannose receptor C-type 1" evidence="12">
    <location>
        <begin position="18"/>
        <end position="1325"/>
    </location>
</feature>